<dbReference type="KEGG" id="sgs:AVL59_24405"/>
<accession>A0A1B1B0A7</accession>
<organism evidence="2 4">
    <name type="scientific">Streptomyces griseochromogenes</name>
    <dbReference type="NCBI Taxonomy" id="68214"/>
    <lineage>
        <taxon>Bacteria</taxon>
        <taxon>Bacillati</taxon>
        <taxon>Actinomycetota</taxon>
        <taxon>Actinomycetes</taxon>
        <taxon>Kitasatosporales</taxon>
        <taxon>Streptomycetaceae</taxon>
        <taxon>Streptomyces</taxon>
    </lineage>
</organism>
<dbReference type="EMBL" id="CP016279">
    <property type="protein sequence ID" value="ANP52273.1"/>
    <property type="molecule type" value="Genomic_DNA"/>
</dbReference>
<protein>
    <submittedName>
        <fullName evidence="2">Uncharacterized protein</fullName>
    </submittedName>
</protein>
<reference evidence="2 4" key="1">
    <citation type="submission" date="2016-06" db="EMBL/GenBank/DDBJ databases">
        <title>Complete genome sequence of Streptomyces griseochromogenes ATCC 14511, the Blasticidin S producer.</title>
        <authorList>
            <person name="Wu L."/>
        </authorList>
    </citation>
    <scope>NUCLEOTIDE SEQUENCE [LARGE SCALE GENOMIC DNA]</scope>
    <source>
        <strain evidence="2 4">ATCC 14511</strain>
    </source>
</reference>
<dbReference type="RefSeq" id="WP_067308101.1">
    <property type="nucleotide sequence ID" value="NZ_CP016279.1"/>
</dbReference>
<sequence>METVSAIPEHLFSYSGTCTQGAEQFQTWIRMVLAPALREYEMSPGAVTCSVLDTDVAEQVAAAYYTDRNVRRVGQAFLETQRDVVTVRTPTMPVFAQEKAVQAAYDRLGQPTGQSSRTPNPRPGQSPGPSLLSHELEDAHDYTLPYVDADGSRYSPREDAVLSWIEAHRDVIVREARLRGISPKAIAAAIAWEALENVQPAWPVPPGTKLLGVRISQRWVGPGKVHFIDSPLVEQVEAQGYLPRASVPEREAILATDEGSIRYIAAIMGAIADTTDRVPAYRSYNARENVALLTHVYQGGGPAKDLTTWETHLRGNHGRKIIFANDMAQWAASHQSFLDEAMRPWQPGDGPPPHLTQTPPPRLRVTPAPPTPGPSPRPT</sequence>
<evidence type="ECO:0000313" key="3">
    <source>
        <dbReference type="EMBL" id="MBP2055617.1"/>
    </source>
</evidence>
<feature type="region of interest" description="Disordered" evidence="1">
    <location>
        <begin position="341"/>
        <end position="379"/>
    </location>
</feature>
<feature type="compositionally biased region" description="Pro residues" evidence="1">
    <location>
        <begin position="349"/>
        <end position="379"/>
    </location>
</feature>
<evidence type="ECO:0000313" key="4">
    <source>
        <dbReference type="Proteomes" id="UP000092659"/>
    </source>
</evidence>
<dbReference type="Proteomes" id="UP001519309">
    <property type="component" value="Unassembled WGS sequence"/>
</dbReference>
<feature type="region of interest" description="Disordered" evidence="1">
    <location>
        <begin position="109"/>
        <end position="133"/>
    </location>
</feature>
<gene>
    <name evidence="2" type="ORF">AVL59_24405</name>
    <name evidence="3" type="ORF">J2Z21_008633</name>
</gene>
<keyword evidence="5" id="KW-1185">Reference proteome</keyword>
<dbReference type="EMBL" id="JAGGLP010000032">
    <property type="protein sequence ID" value="MBP2055617.1"/>
    <property type="molecule type" value="Genomic_DNA"/>
</dbReference>
<dbReference type="Proteomes" id="UP000092659">
    <property type="component" value="Chromosome"/>
</dbReference>
<proteinExistence type="predicted"/>
<evidence type="ECO:0000313" key="5">
    <source>
        <dbReference type="Proteomes" id="UP001519309"/>
    </source>
</evidence>
<reference evidence="3 5" key="2">
    <citation type="submission" date="2021-03" db="EMBL/GenBank/DDBJ databases">
        <title>Genomic Encyclopedia of Type Strains, Phase IV (KMG-IV): sequencing the most valuable type-strain genomes for metagenomic binning, comparative biology and taxonomic classification.</title>
        <authorList>
            <person name="Goeker M."/>
        </authorList>
    </citation>
    <scope>NUCLEOTIDE SEQUENCE [LARGE SCALE GENOMIC DNA]</scope>
    <source>
        <strain evidence="3 5">DSM 40499</strain>
    </source>
</reference>
<dbReference type="OrthoDB" id="4338521at2"/>
<dbReference type="AlphaFoldDB" id="A0A1B1B0A7"/>
<evidence type="ECO:0000256" key="1">
    <source>
        <dbReference type="SAM" id="MobiDB-lite"/>
    </source>
</evidence>
<evidence type="ECO:0000313" key="2">
    <source>
        <dbReference type="EMBL" id="ANP52273.1"/>
    </source>
</evidence>
<name>A0A1B1B0A7_9ACTN</name>